<feature type="compositionally biased region" description="Polar residues" evidence="4">
    <location>
        <begin position="1307"/>
        <end position="1321"/>
    </location>
</feature>
<dbReference type="Pfam" id="PF00681">
    <property type="entry name" value="Plectin"/>
    <property type="match status" value="1"/>
</dbReference>
<feature type="compositionally biased region" description="Basic and acidic residues" evidence="4">
    <location>
        <begin position="1822"/>
        <end position="1852"/>
    </location>
</feature>
<dbReference type="InterPro" id="IPR035915">
    <property type="entry name" value="Plakin_repeat_sf"/>
</dbReference>
<feature type="region of interest" description="Disordered" evidence="4">
    <location>
        <begin position="1822"/>
        <end position="2426"/>
    </location>
</feature>
<comment type="caution">
    <text evidence="5">The sequence shown here is derived from an EMBL/GenBank/DDBJ whole genome shotgun (WGS) entry which is preliminary data.</text>
</comment>
<dbReference type="GO" id="GO:0005737">
    <property type="term" value="C:cytoplasm"/>
    <property type="evidence" value="ECO:0007669"/>
    <property type="project" value="TreeGrafter"/>
</dbReference>
<feature type="compositionally biased region" description="Basic and acidic residues" evidence="4">
    <location>
        <begin position="1203"/>
        <end position="1239"/>
    </location>
</feature>
<evidence type="ECO:0000256" key="3">
    <source>
        <dbReference type="SAM" id="Coils"/>
    </source>
</evidence>
<feature type="compositionally biased region" description="Basic and acidic residues" evidence="4">
    <location>
        <begin position="1907"/>
        <end position="1946"/>
    </location>
</feature>
<sequence>MIPPSGDFTVLGQVWDAQGNIFKCKLNSSNEDCTEYVEGTVIFLHKVKLSGDSKACKDASCKCTCHESSCDEELFRDAADSLNESGFSSVLEPDSSEPKPGAVLVEQCNSLKEYLDLMEKMLIQRCLAGIPRDLDLLEQLVIEHKQFENDLSSRELEVESIQKNYQNLSRRTPAIQRTVESITQQWDRIWALSHVYIERMKCVEMVVTGIEEGTQVVSEIELKLAEHQDLPDDLDDLEKEHQELLLIQQTIHDHQALIDRLLEECRNVRTLVVKSRPSQKIHPDVDKLEEDVRKLRIRWENMCSQIIERLRSCEAACELLTKYHNGHNVEKREINHLEDGLRMQKIEDLGPSEAELELERLRSMYMKIIEKKTSIEHVNILGGRFIREAKIYDLRLSQYKASLEEVHPSLDASLSKRPRIQSGGDNVIQQLDKLNTQYQFVADETYDRIAKIYNRFQHEKNFNFQLEDLSPVSLEKTFRTELNLPESNHDYSAPVILEDDANEFRAKSEAHVTVTSDLLPTQRRTSASQLLDTGSVVDGSVTTTTTLGGSSLQVTTTTSTRRQTPAIAASGAAEAHIVHPVSGETLTLHEAMVGELVDLTSGTLTHPTTGEKMPLSVAAERGYLNPTLLHHLETPCGIIDPATGKELTLLQATKKGLYSPEEGSFKDPTTGQLLSPEKAAKLGFIILEKVSFFTQLCVPVVASLTLYDAIVEGHVNVRTGEFTIPASGEKIPLTQAFAKGFISAEPAPVATSGISLSEAVNQGFIDDYSGQAVDRNSGNKYTLDEAIQKGLLAPHIREVVNSDTGCKLTVAEAIQEGVLDVTAGRYINNVTDKKLKFSEAVQQQLICRPFTLKDCSDLKLLDNKGEIQDPQIRDYIPLLEAVGKGIVDVELKSVKDTASKTLLTLPEAFMFSVLLPEGKYRDTESGEVMSLLEAVNKGLITSVSTKTIFDIDGIKDPESGDYISFKMALHKGIIDPQTGMFTDPRTGTTMTLEEAVEAKRIQPQILETLKMNIGLVDSNGKEMNVVEAVLSGRLDPNTGQVLDPKTGNAVALEDAVRKKIITPEGAATLRGLLSVTVTTATITKTIKRYVTVKSTGVLTTESKVTLQEAQHRGLINEAQGTFQDPESGATVPLDEAIERGLVTLTTEWPTSLPTEQVASPESPTRETTKRHLSPDKPHSPIKAARTSMSPEKEQPLKMSPTKSPERPSRRGSSEKETLEGRTSPEKRQSSPPKAPDRRSSPTKASRPTSPSKSVKSSPVKESPEPEVMDTKPISTRPDMLFEAQNGSKESSPVKSFPESPSKSPSSRQMSPFTLSRETSPVKSFGSRPDSPMKSSGIGPESPLKTDESMPTSPDKGLIKDQVLSPERPPRKGKSTLKSPADSVDSAMGIVDDLDMTSSGASLTGSTSAFTDSYSIKTRTLELPPDGWYLKEAIEEKLYDPVMGLFTIPGTDRLVSFEECVKIGIIDQCSAEAIDPKNGRKISLMRAIEKGVLDCTGKYPDESNTERRLTMKEAITKKFVILKDRTEVTEQPSGRVIQITSVEGQPDKVQVFDGEGEVTTSVTEIKTNEPAVDDTFVEIKPGMTFHPTEGNIHMEDGSIVDVVTAVKEGKIQPTGVKVRDPYSGRDLNISEAMRKGIIDKDSGEYKDKTGRKLSLTDAAKYGILGVAAVVGAPVIAGVAAAQAVKKGIKKIRKVDPKTGAEIVIEESVEIISESPPEEESAAPVVGRLSRTTIKSTTVVETDVILQDPVTGEEMSPEEAISRGLISPDELEEIRDSAHGKIQEVQEISDGKFKIQEEKEFKIITLDESKTEAKKAVEGIAVKSIEDKRSPSSPEKLSKEASPERKKSPVKSDAEMEEVSEDRISPAKDEPVSDVEDAAKPRHSPVKSEPSPRVSPVKDEPSPRASPVKVKEEPSPRGSPVKEEPSPRGSPVKEEPSPRGSPVKEEPSPRISPVKGEPSPRVSPVKGEPSPRVSPVKEEPSPRVSPVKEEPSPRVSPVKEEPSPRVSPVKGEPSPRASPVKDEPSPRVSPVKEEPSPRASPVKGEPSPRVSPVKEEPSPRASPVKGEPSPRVSPVKEEPSPRASPVKGEPSPRASPVKDEPSPRVSPVKEELSPRVSPVKDEPSPRASPVKGEPSPRVSPVKDEPSPSVCPVKGEPSPSVSPLKEPSPRVSPVKEPSPGVSPVKEEPSPRASPVKGEPSPSVSPVKEEPSPRASPVKGEPSPRVSPVKDEPSIKGEPSPRVSPVKDEPSIKGEPSPRASPVKDEPSPRVSPVKDEPSIKGEPSPKASPVKDEPLSEGDDVSRSSISPVKGEPSPEVSPVKAEPSPEVDVMSRPGASPVKDRSPTQAVEEKSVTPTSAGESPDEPQTERKMSLGERTRERVTTEPKFSVAIGRAKSMPSPSHEGKPVVLQKVRRKSMKPKQAASKGVVDEETASLLEDLSTLRGHGGEPLSLEEALRLKKVDGDSGAIVDVACGEPLTINEAVESGILDSSTGSVLVPIGRSVSVPEAVSQGLFDKTAQRFIHPETGDLLTLHEAVLCDVIDPVSQIVDPDSNEVITLDEAIRRGLIDSESGQIITKRGPVSILEAIDSDVFVTTAVARVDWLPPLGMTFPVALERGLVDADTKEVIHPVTSDRQLLKNAIENNFILALPCPILPDSVQVTQALECKLINTDSCTFTVPSTGEEIPVEKAVESGMLQIKPMTTVVGDEKEERMIITETVTSYETIITKTVQVKAGHVMVSQTEVKNTTTGEILPIEEAKKKGIVVEIEEEEVIKEKPTFREAVEQGQVDFASGTYKDPKTKKEVPIAEAIQQGLVQPMDPTPSKEVTSKINIMEAFSTIYHEKSGKFKDPTSGNLLTLDEAVEKGVIDPDAMVYDTKRGDALTTKEAVEKGVIDVEAGDFIDPKSGSKIKVKDAVKMGLLAVIGAPVLAGMAVKEVIKGACDKAKKTSSPSRTTTVITEIVEEYMPARTAEDMLNRPSIRPEDQRCFPVIKIGQKMTLRRAMEEGYIDVDLCIVVVPSNGSRQLLRRAVVEGSITFTTVIEIRTRTEIWIVEEITIITEVVRSLDPAIMTEKGEFDPKGGKFIDPETKKSITFKEALEKCSLSPDHTVVTDSTSGKEITLTEAIKEGIVDPTTGEIKDPQTGSAVPFFEAVKKDLVKADDKKEHKKEQEKPDTTSLTISEAISSGILKPETGMLTNPTTGESMVLGQAIQSGLIDPTSIQIIDPRSEDTVSLKEAVETGLIDVDSATFTDPETGCEVEFTTALMKGILVPKRKPMSLVAVVKKGMYDPKTGKITDTLMKQKLEVDEAVKRGIVDPFITLCLDTKANKYVTLDEALDTDLIVAQNGKLKHTKKNNFITFDTAVQQELIVTKRKPVPLTEAVVSDMYEPQSGLFYDPCEGTELTLNSSISCKLIDGSTCRVKVNEELYTVSDALDKTILDGEAGQLLQPSEMSLDEAVRRGHIITSIGSLSLQQVLEDGLYDPETGLITVNDDRITIKEAIEQNIIDPSSMSVKDPRTGEPLSLEEAIRVGILDPDSGTFRDPVTGADVELTEALAKGMIIEGRTKFTLYQTVTKGLYNPSTGRITAPNSQDHMTVSRAIRSGLVNTKTTLARDPDTEQLMSFKQAVSRELIDINAGVMKFGRIKRVNFKDAFEQDYLLDAQMPMALRVVIMKELYCEESGRFLNPATGSWITLSEALSVQMIDPDSTHVKDTLSGRLKKVNLREAIEANIIDGETALVKNHQSGTWHTLLEAYELMLIVDSRVAMSLQRALHQGLVDDEQGLITDVNTGRKITLHEAMRRLVINPSLPCYLDHTTSSCLSLVQTCREGIIDRRLGKFIDPKSGCTLTLMDALEHGMILDIDKPQDLHAAVTMGFCDSKTGRMIQPNTGRRLTLADACKQNIVDPSISIIRAADKPKFMKLNAAVKEGLIDDIKGKYIMPGTSEEISLEEAAKQSLILPSKRPLTVEEALQYCLYSPDTGRFTEPSIGDKMDLQEAITHSLIDGNTSALKNPSDNSMKSIRSAIEDKDIDVAKGVVIHPQTKKVYTINIAFEKGLIVTVGKPISFMQAVKQGSIDFEKGSYTDPETSIQYTLEEALRFELIDPDSAVIKDPNTGRYKTLKRAIQEGLVDLKKRALYDPQSGTLKTLCIIFDQGTIVFLREPLSFDEAIDKGHLNTETGMYTDPNSKEIMTINETCRLGLIDPQTVLIKNTRYRQLLQPAEACQVGALENEKGKVCNMASNQMLTIAAAMDAGLIVTPRRGLALLEALDYNLYDTDSGHLLNPHVKEHVTLKEAIACGLIDTTTTMVKCPAQGTIQTMCDAIRSGVLDEQGGAVVDTAQGTRYPLPEARRLGYLLTAQARQAMFEKYRQCDATIVEMVDKVSEIERRLAEQEPVSENPNGLRNQINTVKAIKDELDEMFRPLGTCLDGVRQVVNQGGDVLSREELTSLDHAATSLKQRYDHCVVQADTTHRRLTTAMEEFSKYEKEIALFETWLKQANKTLVEKERLCSDLNKIKNHEQGCRDFLGDVIAHQADLRFITMATQKFLDESSLYLRTVNNFRTTLPERYPLLQADPDSMVRDAADEVSAEFKGLLARANKLVDKATSVGNKQRDYTEAIEKASRWLKDTEIVQDQLDKAKVINNDVVAQSRLFDNCRATATSLLRALEGELTPQEQAAIEQPPEELTERYAELADRLGHRCQELDTALVQCQGVQEGLDSLMNWLNNIDLQLKLANQSSLYLPAPLYQASLQVFSLQVF</sequence>
<feature type="compositionally biased region" description="Basic and acidic residues" evidence="4">
    <location>
        <begin position="2363"/>
        <end position="2380"/>
    </location>
</feature>
<dbReference type="GO" id="GO:0016020">
    <property type="term" value="C:membrane"/>
    <property type="evidence" value="ECO:0007669"/>
    <property type="project" value="TreeGrafter"/>
</dbReference>
<name>A0AAW0SK90_SCYPA</name>
<dbReference type="GO" id="GO:0005882">
    <property type="term" value="C:intermediate filament"/>
    <property type="evidence" value="ECO:0007669"/>
    <property type="project" value="TreeGrafter"/>
</dbReference>
<feature type="compositionally biased region" description="Basic and acidic residues" evidence="4">
    <location>
        <begin position="1163"/>
        <end position="1178"/>
    </location>
</feature>
<organism evidence="5 6">
    <name type="scientific">Scylla paramamosain</name>
    <name type="common">Mud crab</name>
    <dbReference type="NCBI Taxonomy" id="85552"/>
    <lineage>
        <taxon>Eukaryota</taxon>
        <taxon>Metazoa</taxon>
        <taxon>Ecdysozoa</taxon>
        <taxon>Arthropoda</taxon>
        <taxon>Crustacea</taxon>
        <taxon>Multicrustacea</taxon>
        <taxon>Malacostraca</taxon>
        <taxon>Eumalacostraca</taxon>
        <taxon>Eucarida</taxon>
        <taxon>Decapoda</taxon>
        <taxon>Pleocyemata</taxon>
        <taxon>Brachyura</taxon>
        <taxon>Eubrachyura</taxon>
        <taxon>Portunoidea</taxon>
        <taxon>Portunidae</taxon>
        <taxon>Portuninae</taxon>
        <taxon>Scylla</taxon>
    </lineage>
</organism>
<dbReference type="Proteomes" id="UP001487740">
    <property type="component" value="Unassembled WGS sequence"/>
</dbReference>
<keyword evidence="3" id="KW-0175">Coiled coil</keyword>
<feature type="compositionally biased region" description="Low complexity" evidence="4">
    <location>
        <begin position="1287"/>
        <end position="1306"/>
    </location>
</feature>
<keyword evidence="2" id="KW-0677">Repeat</keyword>
<proteinExistence type="predicted"/>
<reference evidence="5 6" key="1">
    <citation type="submission" date="2023-03" db="EMBL/GenBank/DDBJ databases">
        <title>High-quality genome of Scylla paramamosain provides insights in environmental adaptation.</title>
        <authorList>
            <person name="Zhang L."/>
        </authorList>
    </citation>
    <scope>NUCLEOTIDE SEQUENCE [LARGE SCALE GENOMIC DNA]</scope>
    <source>
        <strain evidence="5">LZ_2023a</strain>
        <tissue evidence="5">Muscle</tissue>
    </source>
</reference>
<evidence type="ECO:0000256" key="2">
    <source>
        <dbReference type="ARBA" id="ARBA00022737"/>
    </source>
</evidence>
<dbReference type="SUPFAM" id="SSF46966">
    <property type="entry name" value="Spectrin repeat"/>
    <property type="match status" value="4"/>
</dbReference>
<evidence type="ECO:0008006" key="7">
    <source>
        <dbReference type="Google" id="ProtNLM"/>
    </source>
</evidence>
<dbReference type="SMART" id="SM00150">
    <property type="entry name" value="SPEC"/>
    <property type="match status" value="5"/>
</dbReference>
<protein>
    <recommendedName>
        <fullName evidence="7">Microtubule-actin cross-linking factor 1</fullName>
    </recommendedName>
</protein>
<evidence type="ECO:0000256" key="4">
    <source>
        <dbReference type="SAM" id="MobiDB-lite"/>
    </source>
</evidence>
<feature type="compositionally biased region" description="Basic and acidic residues" evidence="4">
    <location>
        <begin position="2094"/>
        <end position="2122"/>
    </location>
</feature>
<dbReference type="SUPFAM" id="SSF75399">
    <property type="entry name" value="Plakin repeat"/>
    <property type="match status" value="21"/>
</dbReference>
<dbReference type="GO" id="GO:0031122">
    <property type="term" value="P:cytoplasmic microtubule organization"/>
    <property type="evidence" value="ECO:0007669"/>
    <property type="project" value="TreeGrafter"/>
</dbReference>
<feature type="compositionally biased region" description="Basic and acidic residues" evidence="4">
    <location>
        <begin position="2017"/>
        <end position="2034"/>
    </location>
</feature>
<dbReference type="InterPro" id="IPR018159">
    <property type="entry name" value="Spectrin/alpha-actinin"/>
</dbReference>
<gene>
    <name evidence="5" type="ORF">O3P69_011965</name>
</gene>
<dbReference type="EMBL" id="JARAKH010000317">
    <property type="protein sequence ID" value="KAK8374557.1"/>
    <property type="molecule type" value="Genomic_DNA"/>
</dbReference>
<dbReference type="GO" id="GO:0045104">
    <property type="term" value="P:intermediate filament cytoskeleton organization"/>
    <property type="evidence" value="ECO:0007669"/>
    <property type="project" value="InterPro"/>
</dbReference>
<dbReference type="InterPro" id="IPR001101">
    <property type="entry name" value="Plectin_repeat"/>
</dbReference>
<keyword evidence="1" id="KW-0597">Phosphoprotein</keyword>
<dbReference type="CDD" id="cd00176">
    <property type="entry name" value="SPEC"/>
    <property type="match status" value="2"/>
</dbReference>
<dbReference type="Gene3D" id="3.90.1290.10">
    <property type="entry name" value="Plakin repeat"/>
    <property type="match status" value="14"/>
</dbReference>
<feature type="compositionally biased region" description="Basic and acidic residues" evidence="4">
    <location>
        <begin position="2336"/>
        <end position="2349"/>
    </location>
</feature>
<feature type="compositionally biased region" description="Basic and acidic residues" evidence="4">
    <location>
        <begin position="1973"/>
        <end position="2001"/>
    </location>
</feature>
<feature type="compositionally biased region" description="Basic and acidic residues" evidence="4">
    <location>
        <begin position="2258"/>
        <end position="2276"/>
    </location>
</feature>
<feature type="compositionally biased region" description="Low complexity" evidence="4">
    <location>
        <begin position="1249"/>
        <end position="1260"/>
    </location>
</feature>
<dbReference type="PANTHER" id="PTHR23169:SF23">
    <property type="entry name" value="SHORT STOP, ISOFORM H"/>
    <property type="match status" value="1"/>
</dbReference>
<feature type="compositionally biased region" description="Low complexity" evidence="4">
    <location>
        <begin position="2190"/>
        <end position="2202"/>
    </location>
</feature>
<feature type="region of interest" description="Disordered" evidence="4">
    <location>
        <begin position="1145"/>
        <end position="1383"/>
    </location>
</feature>
<evidence type="ECO:0000256" key="1">
    <source>
        <dbReference type="ARBA" id="ARBA00022553"/>
    </source>
</evidence>
<dbReference type="GO" id="GO:0005198">
    <property type="term" value="F:structural molecule activity"/>
    <property type="evidence" value="ECO:0007669"/>
    <property type="project" value="TreeGrafter"/>
</dbReference>
<dbReference type="SMART" id="SM00250">
    <property type="entry name" value="PLEC"/>
    <property type="match status" value="36"/>
</dbReference>
<evidence type="ECO:0000313" key="6">
    <source>
        <dbReference type="Proteomes" id="UP001487740"/>
    </source>
</evidence>
<feature type="compositionally biased region" description="Basic and acidic residues" evidence="4">
    <location>
        <begin position="1859"/>
        <end position="1869"/>
    </location>
</feature>
<dbReference type="InterPro" id="IPR043197">
    <property type="entry name" value="Plakin"/>
</dbReference>
<dbReference type="PANTHER" id="PTHR23169">
    <property type="entry name" value="ENVOPLAKIN"/>
    <property type="match status" value="1"/>
</dbReference>
<dbReference type="GO" id="GO:0030056">
    <property type="term" value="C:hemidesmosome"/>
    <property type="evidence" value="ECO:0007669"/>
    <property type="project" value="TreeGrafter"/>
</dbReference>
<accession>A0AAW0SK90</accession>
<evidence type="ECO:0000313" key="5">
    <source>
        <dbReference type="EMBL" id="KAK8374557.1"/>
    </source>
</evidence>
<feature type="coiled-coil region" evidence="3">
    <location>
        <begin position="137"/>
        <end position="171"/>
    </location>
</feature>
<dbReference type="GO" id="GO:0042060">
    <property type="term" value="P:wound healing"/>
    <property type="evidence" value="ECO:0007669"/>
    <property type="project" value="TreeGrafter"/>
</dbReference>
<dbReference type="Gene3D" id="1.20.58.60">
    <property type="match status" value="4"/>
</dbReference>
<feature type="compositionally biased region" description="Polar residues" evidence="4">
    <location>
        <begin position="1145"/>
        <end position="1162"/>
    </location>
</feature>
<keyword evidence="6" id="KW-1185">Reference proteome</keyword>